<protein>
    <submittedName>
        <fullName evidence="2">DNA-binding transcriptional regulator, MerR family</fullName>
    </submittedName>
</protein>
<dbReference type="SUPFAM" id="SSF46955">
    <property type="entry name" value="Putative DNA-binding domain"/>
    <property type="match status" value="1"/>
</dbReference>
<accession>A0A1H6FNE5</accession>
<evidence type="ECO:0000259" key="1">
    <source>
        <dbReference type="PROSITE" id="PS50937"/>
    </source>
</evidence>
<reference evidence="3" key="1">
    <citation type="submission" date="2016-10" db="EMBL/GenBank/DDBJ databases">
        <authorList>
            <person name="Varghese N."/>
            <person name="Submissions S."/>
        </authorList>
    </citation>
    <scope>NUCLEOTIDE SEQUENCE [LARGE SCALE GENOMIC DNA]</scope>
    <source>
        <strain evidence="3">ATCC 35263</strain>
    </source>
</reference>
<keyword evidence="2" id="KW-0238">DNA-binding</keyword>
<name>A0A1H6FNE5_THEAL</name>
<gene>
    <name evidence="2" type="ORF">SAMN02745716_0747</name>
</gene>
<evidence type="ECO:0000313" key="2">
    <source>
        <dbReference type="EMBL" id="SEH11373.1"/>
    </source>
</evidence>
<evidence type="ECO:0000313" key="3">
    <source>
        <dbReference type="Proteomes" id="UP000222056"/>
    </source>
</evidence>
<dbReference type="STRING" id="29539.SAMN02745716_0747"/>
<dbReference type="Proteomes" id="UP000222056">
    <property type="component" value="Unassembled WGS sequence"/>
</dbReference>
<keyword evidence="3" id="KW-1185">Reference proteome</keyword>
<dbReference type="AlphaFoldDB" id="A0A1H6FNE5"/>
<dbReference type="EMBL" id="FNWJ01000001">
    <property type="protein sequence ID" value="SEH11373.1"/>
    <property type="molecule type" value="Genomic_DNA"/>
</dbReference>
<organism evidence="2 3">
    <name type="scientific">Thermoleophilum album</name>
    <dbReference type="NCBI Taxonomy" id="29539"/>
    <lineage>
        <taxon>Bacteria</taxon>
        <taxon>Bacillati</taxon>
        <taxon>Actinomycetota</taxon>
        <taxon>Thermoleophilia</taxon>
        <taxon>Thermoleophilales</taxon>
        <taxon>Thermoleophilaceae</taxon>
        <taxon>Thermoleophilum</taxon>
    </lineage>
</organism>
<dbReference type="GO" id="GO:0006355">
    <property type="term" value="P:regulation of DNA-templated transcription"/>
    <property type="evidence" value="ECO:0007669"/>
    <property type="project" value="InterPro"/>
</dbReference>
<dbReference type="OrthoDB" id="9800334at2"/>
<dbReference type="PROSITE" id="PS50937">
    <property type="entry name" value="HTH_MERR_2"/>
    <property type="match status" value="1"/>
</dbReference>
<feature type="domain" description="HTH merR-type" evidence="1">
    <location>
        <begin position="16"/>
        <end position="59"/>
    </location>
</feature>
<dbReference type="GO" id="GO:0003677">
    <property type="term" value="F:DNA binding"/>
    <property type="evidence" value="ECO:0007669"/>
    <property type="project" value="UniProtKB-KW"/>
</dbReference>
<proteinExistence type="predicted"/>
<dbReference type="RefSeq" id="WP_093116324.1">
    <property type="nucleotide sequence ID" value="NZ_FNWJ01000001.1"/>
</dbReference>
<dbReference type="InterPro" id="IPR000551">
    <property type="entry name" value="MerR-type_HTH_dom"/>
</dbReference>
<sequence>MRADPGTLIGIRTNAAAELLGVSPNTLRSWERRFGYPRPRRTPEGHRQYDLQELEALRRALVETGNISSAIEIARRRGEGPSNERRLLETLECFDEEGADRVLEESLAVRSVERTVEEVLLPALEALAARERREAELEAACRWATGWILAARRVVPPASRPQGVFLFDASERLDVEAIHVQALELAVRRAGFRTLLLRSEIAPDRLLRAIRALDPIAFVFCGGRTTLDRIGRLVHAVRKLGSSAPVLEYRDSMPVRGDRSLPTLGRTPTEAVEAPRVLAEGSSPSIKKAFTARRAAGAQTATDRPLADALLA</sequence>
<dbReference type="InterPro" id="IPR009061">
    <property type="entry name" value="DNA-bd_dom_put_sf"/>
</dbReference>
<dbReference type="Pfam" id="PF13411">
    <property type="entry name" value="MerR_1"/>
    <property type="match status" value="1"/>
</dbReference>
<dbReference type="Gene3D" id="1.10.1660.10">
    <property type="match status" value="1"/>
</dbReference>